<evidence type="ECO:0000313" key="7">
    <source>
        <dbReference type="Proteomes" id="UP001548590"/>
    </source>
</evidence>
<dbReference type="Proteomes" id="UP001548590">
    <property type="component" value="Unassembled WGS sequence"/>
</dbReference>
<evidence type="ECO:0000256" key="1">
    <source>
        <dbReference type="ARBA" id="ARBA00010587"/>
    </source>
</evidence>
<keyword evidence="3" id="KW-0479">Metal-binding</keyword>
<evidence type="ECO:0000259" key="5">
    <source>
        <dbReference type="Pfam" id="PF01814"/>
    </source>
</evidence>
<dbReference type="SUPFAM" id="SSF47188">
    <property type="entry name" value="Hemerythrin-like"/>
    <property type="match status" value="1"/>
</dbReference>
<name>A0ABV2CT92_9RHOO</name>
<dbReference type="InterPro" id="IPR035938">
    <property type="entry name" value="Hemerythrin-like_sf"/>
</dbReference>
<dbReference type="InterPro" id="IPR050669">
    <property type="entry name" value="Hemerythrin"/>
</dbReference>
<dbReference type="Gene3D" id="1.20.120.50">
    <property type="entry name" value="Hemerythrin-like"/>
    <property type="match status" value="1"/>
</dbReference>
<evidence type="ECO:0000256" key="3">
    <source>
        <dbReference type="ARBA" id="ARBA00022723"/>
    </source>
</evidence>
<dbReference type="InterPro" id="IPR016131">
    <property type="entry name" value="Haemerythrin_Fe_BS"/>
</dbReference>
<dbReference type="InterPro" id="IPR012312">
    <property type="entry name" value="Hemerythrin-like"/>
</dbReference>
<keyword evidence="2" id="KW-0813">Transport</keyword>
<comment type="caution">
    <text evidence="6">The sequence shown here is derived from an EMBL/GenBank/DDBJ whole genome shotgun (WGS) entry which is preliminary data.</text>
</comment>
<dbReference type="PROSITE" id="PS00550">
    <property type="entry name" value="HEMERYTHRINS"/>
    <property type="match status" value="1"/>
</dbReference>
<reference evidence="6 7" key="1">
    <citation type="submission" date="2024-07" db="EMBL/GenBank/DDBJ databases">
        <title>Uliginosibacterium paludis KCTC:42655.</title>
        <authorList>
            <person name="Kim M.K."/>
        </authorList>
    </citation>
    <scope>NUCLEOTIDE SEQUENCE [LARGE SCALE GENOMIC DNA]</scope>
    <source>
        <strain evidence="6 7">KCTC 42655</strain>
    </source>
</reference>
<feature type="domain" description="Hemerythrin-like" evidence="5">
    <location>
        <begin position="19"/>
        <end position="131"/>
    </location>
</feature>
<evidence type="ECO:0000313" key="6">
    <source>
        <dbReference type="EMBL" id="MET1491145.1"/>
    </source>
</evidence>
<accession>A0ABV2CT92</accession>
<evidence type="ECO:0000256" key="2">
    <source>
        <dbReference type="ARBA" id="ARBA00022621"/>
    </source>
</evidence>
<dbReference type="NCBIfam" id="NF033749">
    <property type="entry name" value="bact_hemeryth"/>
    <property type="match status" value="1"/>
</dbReference>
<dbReference type="PANTHER" id="PTHR37164:SF1">
    <property type="entry name" value="BACTERIOHEMERYTHRIN"/>
    <property type="match status" value="1"/>
</dbReference>
<proteinExistence type="inferred from homology"/>
<dbReference type="InterPro" id="IPR012827">
    <property type="entry name" value="Hemerythrin_metal-bd"/>
</dbReference>
<gene>
    <name evidence="6" type="ORF">ABVT11_15000</name>
</gene>
<dbReference type="CDD" id="cd12107">
    <property type="entry name" value="Hemerythrin"/>
    <property type="match status" value="1"/>
</dbReference>
<keyword evidence="2" id="KW-0561">Oxygen transport</keyword>
<dbReference type="NCBIfam" id="NF002007">
    <property type="entry name" value="PRK00808.1"/>
    <property type="match status" value="1"/>
</dbReference>
<keyword evidence="7" id="KW-1185">Reference proteome</keyword>
<organism evidence="6 7">
    <name type="scientific">Uliginosibacterium paludis</name>
    <dbReference type="NCBI Taxonomy" id="1615952"/>
    <lineage>
        <taxon>Bacteria</taxon>
        <taxon>Pseudomonadati</taxon>
        <taxon>Pseudomonadota</taxon>
        <taxon>Betaproteobacteria</taxon>
        <taxon>Rhodocyclales</taxon>
        <taxon>Zoogloeaceae</taxon>
        <taxon>Uliginosibacterium</taxon>
    </lineage>
</organism>
<dbReference type="Pfam" id="PF01814">
    <property type="entry name" value="Hemerythrin"/>
    <property type="match status" value="1"/>
</dbReference>
<dbReference type="EMBL" id="JBEWLZ010000009">
    <property type="protein sequence ID" value="MET1491145.1"/>
    <property type="molecule type" value="Genomic_DNA"/>
</dbReference>
<evidence type="ECO:0000256" key="4">
    <source>
        <dbReference type="ARBA" id="ARBA00023004"/>
    </source>
</evidence>
<sequence>MIETKPAELFTWNDSYKVGVEEIDSQHKELVRLLNELHVSIREHHGSATSREILNQLVDYTRTHFMVEESLMRVSAYPEMQAHKHQHETLIEQVRALQEKLDSGVASISFELLHFLKRWLMHHINGDDKQFGAYFQQSKGAPQTGTAPGEKAPRSWWSRVWQAD</sequence>
<protein>
    <submittedName>
        <fullName evidence="6">Bacteriohemerythrin</fullName>
    </submittedName>
</protein>
<dbReference type="RefSeq" id="WP_345928702.1">
    <property type="nucleotide sequence ID" value="NZ_JBDIVF010000007.1"/>
</dbReference>
<dbReference type="NCBIfam" id="TIGR02481">
    <property type="entry name" value="hemeryth_dom"/>
    <property type="match status" value="1"/>
</dbReference>
<comment type="similarity">
    <text evidence="1">Belongs to the hemerythrin family.</text>
</comment>
<keyword evidence="4" id="KW-0408">Iron</keyword>
<dbReference type="PANTHER" id="PTHR37164">
    <property type="entry name" value="BACTERIOHEMERYTHRIN"/>
    <property type="match status" value="1"/>
</dbReference>